<dbReference type="Pfam" id="PF13780">
    <property type="entry name" value="DUF4176"/>
    <property type="match status" value="1"/>
</dbReference>
<accession>A0A9D1PRJ8</accession>
<dbReference type="EMBL" id="DXIJ01000038">
    <property type="protein sequence ID" value="HIV85559.1"/>
    <property type="molecule type" value="Genomic_DNA"/>
</dbReference>
<proteinExistence type="predicted"/>
<dbReference type="InterPro" id="IPR025233">
    <property type="entry name" value="DUF4176"/>
</dbReference>
<name>A0A9D1PRJ8_9FIRM</name>
<reference evidence="1" key="1">
    <citation type="journal article" date="2021" name="PeerJ">
        <title>Extensive microbial diversity within the chicken gut microbiome revealed by metagenomics and culture.</title>
        <authorList>
            <person name="Gilroy R."/>
            <person name="Ravi A."/>
            <person name="Getino M."/>
            <person name="Pursley I."/>
            <person name="Horton D.L."/>
            <person name="Alikhan N.F."/>
            <person name="Baker D."/>
            <person name="Gharbi K."/>
            <person name="Hall N."/>
            <person name="Watson M."/>
            <person name="Adriaenssens E.M."/>
            <person name="Foster-Nyarko E."/>
            <person name="Jarju S."/>
            <person name="Secka A."/>
            <person name="Antonio M."/>
            <person name="Oren A."/>
            <person name="Chaudhuri R.R."/>
            <person name="La Ragione R."/>
            <person name="Hildebrand F."/>
            <person name="Pallen M.J."/>
        </authorList>
    </citation>
    <scope>NUCLEOTIDE SEQUENCE</scope>
    <source>
        <strain evidence="1">5790</strain>
    </source>
</reference>
<gene>
    <name evidence="1" type="ORF">H9900_01975</name>
</gene>
<evidence type="ECO:0000313" key="1">
    <source>
        <dbReference type="EMBL" id="HIV85559.1"/>
    </source>
</evidence>
<protein>
    <submittedName>
        <fullName evidence="1">DUF4176 domain-containing protein</fullName>
    </submittedName>
</protein>
<sequence>MAARLMPIGSVIKLKEAEKRLMIIGVFQRNGDGETYDYIGCPYPEGYIDSETMFLFNHQDIADVSYLGYDDIERQAFVKMLENAFEESNK</sequence>
<dbReference type="AlphaFoldDB" id="A0A9D1PRJ8"/>
<dbReference type="Proteomes" id="UP000824162">
    <property type="component" value="Unassembled WGS sequence"/>
</dbReference>
<comment type="caution">
    <text evidence="1">The sequence shown here is derived from an EMBL/GenBank/DDBJ whole genome shotgun (WGS) entry which is preliminary data.</text>
</comment>
<organism evidence="1 2">
    <name type="scientific">Candidatus Monoglobus merdigallinarum</name>
    <dbReference type="NCBI Taxonomy" id="2838698"/>
    <lineage>
        <taxon>Bacteria</taxon>
        <taxon>Bacillati</taxon>
        <taxon>Bacillota</taxon>
        <taxon>Clostridia</taxon>
        <taxon>Monoglobales</taxon>
        <taxon>Monoglobaceae</taxon>
        <taxon>Monoglobus</taxon>
    </lineage>
</organism>
<reference evidence="1" key="2">
    <citation type="submission" date="2021-04" db="EMBL/GenBank/DDBJ databases">
        <authorList>
            <person name="Gilroy R."/>
        </authorList>
    </citation>
    <scope>NUCLEOTIDE SEQUENCE</scope>
    <source>
        <strain evidence="1">5790</strain>
    </source>
</reference>
<evidence type="ECO:0000313" key="2">
    <source>
        <dbReference type="Proteomes" id="UP000824162"/>
    </source>
</evidence>